<proteinExistence type="predicted"/>
<name>A0A0D2I2R4_9BACT</name>
<feature type="chain" id="PRO_5002243794" description="DUF5667 domain-containing protein" evidence="1">
    <location>
        <begin position="21"/>
        <end position="255"/>
    </location>
</feature>
<sequence length="255" mass="28923">MQKILLCLTLLLATAVNLKADDTLVEEEKVDVVVVDQEFFKNLFTNKQFAKNFFTGKWNKIRTREDVVVTVPTPVVVHEETVVVRQEEGKAPKTVVKKVTQKPCTTTCCKTRLARTQSWIKHHPYLAASSVVATGLVIYNGAIFTEKATAKNETEQGIRWSLWKNNVSLEILAQTDRNTLREELLSQAALVYNQADIAQVTNRILVDITREHAACVKYLNALDSAWSNVCPSWKIDQQAMINRITRLEFYQTLVA</sequence>
<evidence type="ECO:0000313" key="3">
    <source>
        <dbReference type="Proteomes" id="UP000032214"/>
    </source>
</evidence>
<evidence type="ECO:0008006" key="4">
    <source>
        <dbReference type="Google" id="ProtNLM"/>
    </source>
</evidence>
<dbReference type="Proteomes" id="UP000032214">
    <property type="component" value="Unassembled WGS sequence"/>
</dbReference>
<accession>A0A0D2I2R4</accession>
<protein>
    <recommendedName>
        <fullName evidence="4">DUF5667 domain-containing protein</fullName>
    </recommendedName>
</protein>
<dbReference type="AlphaFoldDB" id="A0A0D2I2R4"/>
<dbReference type="EMBL" id="ARQD01000001">
    <property type="protein sequence ID" value="KIX85495.1"/>
    <property type="molecule type" value="Genomic_DNA"/>
</dbReference>
<dbReference type="STRING" id="1306947.J120_00775"/>
<keyword evidence="1" id="KW-0732">Signal</keyword>
<gene>
    <name evidence="2" type="ORF">J120_00775</name>
</gene>
<evidence type="ECO:0000256" key="1">
    <source>
        <dbReference type="SAM" id="SignalP"/>
    </source>
</evidence>
<organism evidence="2 3">
    <name type="scientific">candidate division TM6 bacterium JCVI TM6SC1</name>
    <dbReference type="NCBI Taxonomy" id="1306947"/>
    <lineage>
        <taxon>Bacteria</taxon>
        <taxon>Candidatus Babelota</taxon>
        <taxon>Vermiphilus</taxon>
    </lineage>
</organism>
<keyword evidence="3" id="KW-1185">Reference proteome</keyword>
<evidence type="ECO:0000313" key="2">
    <source>
        <dbReference type="EMBL" id="KIX85495.1"/>
    </source>
</evidence>
<feature type="signal peptide" evidence="1">
    <location>
        <begin position="1"/>
        <end position="20"/>
    </location>
</feature>
<reference evidence="2 3" key="1">
    <citation type="journal article" date="2013" name="Proc. Natl. Acad. Sci. U.S.A.">
        <title>Candidate phylum TM6 genome recovered from a hospital sink biofilm provides genomic insights into this uncultivated phylum.</title>
        <authorList>
            <person name="McLean J.S."/>
            <person name="Lombardo M.J."/>
            <person name="Badger J.H."/>
            <person name="Edlund A."/>
            <person name="Novotny M."/>
            <person name="Yee-Greenbaum J."/>
            <person name="Vyahhi N."/>
            <person name="Hall A.P."/>
            <person name="Yang Y."/>
            <person name="Dupont C.L."/>
            <person name="Ziegler M.G."/>
            <person name="Chitsaz H."/>
            <person name="Allen A.E."/>
            <person name="Yooseph S."/>
            <person name="Tesler G."/>
            <person name="Pevzner P.A."/>
            <person name="Friedman R.M."/>
            <person name="Nealson K.H."/>
            <person name="Venter J.C."/>
            <person name="Lasken R.S."/>
        </authorList>
    </citation>
    <scope>NUCLEOTIDE SEQUENCE [LARGE SCALE GENOMIC DNA]</scope>
    <source>
        <strain evidence="2 3">TM6SC1</strain>
    </source>
</reference>
<comment type="caution">
    <text evidence="2">The sequence shown here is derived from an EMBL/GenBank/DDBJ whole genome shotgun (WGS) entry which is preliminary data.</text>
</comment>